<feature type="domain" description="MAM" evidence="1">
    <location>
        <begin position="87"/>
        <end position="245"/>
    </location>
</feature>
<evidence type="ECO:0000259" key="1">
    <source>
        <dbReference type="PROSITE" id="PS50060"/>
    </source>
</evidence>
<dbReference type="InterPro" id="IPR013320">
    <property type="entry name" value="ConA-like_dom_sf"/>
</dbReference>
<evidence type="ECO:0000313" key="3">
    <source>
        <dbReference type="Proteomes" id="UP000324222"/>
    </source>
</evidence>
<dbReference type="InterPro" id="IPR051560">
    <property type="entry name" value="MAM_domain-containing"/>
</dbReference>
<dbReference type="PROSITE" id="PS50060">
    <property type="entry name" value="MAM_2"/>
    <property type="match status" value="3"/>
</dbReference>
<dbReference type="Gene3D" id="2.60.120.200">
    <property type="match status" value="3"/>
</dbReference>
<dbReference type="SUPFAM" id="SSF49899">
    <property type="entry name" value="Concanavalin A-like lectins/glucanases"/>
    <property type="match status" value="3"/>
</dbReference>
<name>A0A5B7GEP1_PORTR</name>
<dbReference type="AlphaFoldDB" id="A0A5B7GEP1"/>
<comment type="caution">
    <text evidence="2">The sequence shown here is derived from an EMBL/GenBank/DDBJ whole genome shotgun (WGS) entry which is preliminary data.</text>
</comment>
<dbReference type="Pfam" id="PF00629">
    <property type="entry name" value="MAM"/>
    <property type="match status" value="2"/>
</dbReference>
<dbReference type="Proteomes" id="UP000324222">
    <property type="component" value="Unassembled WGS sequence"/>
</dbReference>
<dbReference type="SMART" id="SM00137">
    <property type="entry name" value="MAM"/>
    <property type="match status" value="2"/>
</dbReference>
<feature type="domain" description="MAM" evidence="1">
    <location>
        <begin position="248"/>
        <end position="410"/>
    </location>
</feature>
<evidence type="ECO:0000313" key="2">
    <source>
        <dbReference type="EMBL" id="MPC55979.1"/>
    </source>
</evidence>
<sequence length="468" mass="52244">MFGTSTPWLSVSMRILRSQWSDNTYESVLWQRTKGMIDMWQEVNVEIPTQSGDWELVLRITKDDYQVGVVAVDDFDLWVGACTMEQLSCDFESNPCGWSDDKSYPLEWVRVEARMGAESMGYDHTTESAEGYYVYPHLREGHAVGENLSGRLVGPRLSAGGGNQCLAFWYSIEGSSTLRLLNIEGGASDELWSVTEKMVPGWVFARANLNITTNMTLAFEVIYPVIAGNEAVLDDITFSTEPCPSNILDCDFEQDFCGWSTNTPLFASWLIGRGFTVNSSLVSGPFSDHTTKNGMYAYVDFTDSHPGHSVVLQSEIVYSQEPACLTFWYVKYGNSGRSGKFTINRDVKGEPLYTLLTLGNNDNIRQWTYVNVDIGNQTKPYTITFAVESVTRDQFVGVDDVNFSQGKCSDLPATPSPPPAFEPVGILEEYIWEALFSFRPFVAQIILFIVVPILGPILPPKHIFGGTT</sequence>
<dbReference type="EMBL" id="VSRR010013597">
    <property type="protein sequence ID" value="MPC55979.1"/>
    <property type="molecule type" value="Genomic_DNA"/>
</dbReference>
<reference evidence="2 3" key="1">
    <citation type="submission" date="2019-05" db="EMBL/GenBank/DDBJ databases">
        <title>Another draft genome of Portunus trituberculatus and its Hox gene families provides insights of decapod evolution.</title>
        <authorList>
            <person name="Jeong J.-H."/>
            <person name="Song I."/>
            <person name="Kim S."/>
            <person name="Choi T."/>
            <person name="Kim D."/>
            <person name="Ryu S."/>
            <person name="Kim W."/>
        </authorList>
    </citation>
    <scope>NUCLEOTIDE SEQUENCE [LARGE SCALE GENOMIC DNA]</scope>
    <source>
        <tissue evidence="2">Muscle</tissue>
    </source>
</reference>
<keyword evidence="3" id="KW-1185">Reference proteome</keyword>
<gene>
    <name evidence="2" type="primary">MLRP1_12</name>
    <name evidence="2" type="ORF">E2C01_049928</name>
</gene>
<keyword evidence="2" id="KW-0675">Receptor</keyword>
<dbReference type="GO" id="GO:0016020">
    <property type="term" value="C:membrane"/>
    <property type="evidence" value="ECO:0007669"/>
    <property type="project" value="InterPro"/>
</dbReference>
<dbReference type="OrthoDB" id="409956at2759"/>
<dbReference type="PANTHER" id="PTHR23282">
    <property type="entry name" value="APICAL ENDOSOMAL GLYCOPROTEIN PRECURSOR"/>
    <property type="match status" value="1"/>
</dbReference>
<dbReference type="CDD" id="cd06263">
    <property type="entry name" value="MAM"/>
    <property type="match status" value="2"/>
</dbReference>
<dbReference type="InterPro" id="IPR000998">
    <property type="entry name" value="MAM_dom"/>
</dbReference>
<accession>A0A5B7GEP1</accession>
<protein>
    <submittedName>
        <fullName evidence="2">MAM and LDL-receptor class A domain-containing protein 1</fullName>
    </submittedName>
</protein>
<proteinExistence type="predicted"/>
<dbReference type="PANTHER" id="PTHR23282:SF101">
    <property type="entry name" value="MAM DOMAIN-CONTAINING PROTEIN"/>
    <property type="match status" value="1"/>
</dbReference>
<organism evidence="2 3">
    <name type="scientific">Portunus trituberculatus</name>
    <name type="common">Swimming crab</name>
    <name type="synonym">Neptunus trituberculatus</name>
    <dbReference type="NCBI Taxonomy" id="210409"/>
    <lineage>
        <taxon>Eukaryota</taxon>
        <taxon>Metazoa</taxon>
        <taxon>Ecdysozoa</taxon>
        <taxon>Arthropoda</taxon>
        <taxon>Crustacea</taxon>
        <taxon>Multicrustacea</taxon>
        <taxon>Malacostraca</taxon>
        <taxon>Eumalacostraca</taxon>
        <taxon>Eucarida</taxon>
        <taxon>Decapoda</taxon>
        <taxon>Pleocyemata</taxon>
        <taxon>Brachyura</taxon>
        <taxon>Eubrachyura</taxon>
        <taxon>Portunoidea</taxon>
        <taxon>Portunidae</taxon>
        <taxon>Portuninae</taxon>
        <taxon>Portunus</taxon>
    </lineage>
</organism>
<feature type="domain" description="MAM" evidence="1">
    <location>
        <begin position="1"/>
        <end position="84"/>
    </location>
</feature>